<accession>A0A2N7U936</accession>
<comment type="similarity">
    <text evidence="2">Belongs to the outer membrane factor (OMF) (TC 1.B.17) family.</text>
</comment>
<dbReference type="GO" id="GO:0009279">
    <property type="term" value="C:cell outer membrane"/>
    <property type="evidence" value="ECO:0007669"/>
    <property type="project" value="UniProtKB-SubCell"/>
</dbReference>
<organism evidence="10 11">
    <name type="scientific">Billgrantia endophytica</name>
    <dbReference type="NCBI Taxonomy" id="2033802"/>
    <lineage>
        <taxon>Bacteria</taxon>
        <taxon>Pseudomonadati</taxon>
        <taxon>Pseudomonadota</taxon>
        <taxon>Gammaproteobacteria</taxon>
        <taxon>Oceanospirillales</taxon>
        <taxon>Halomonadaceae</taxon>
        <taxon>Billgrantia</taxon>
    </lineage>
</organism>
<keyword evidence="5 9" id="KW-0812">Transmembrane</keyword>
<evidence type="ECO:0008006" key="12">
    <source>
        <dbReference type="Google" id="ProtNLM"/>
    </source>
</evidence>
<protein>
    <recommendedName>
        <fullName evidence="12">TolC family protein</fullName>
    </recommendedName>
</protein>
<evidence type="ECO:0000256" key="5">
    <source>
        <dbReference type="ARBA" id="ARBA00022692"/>
    </source>
</evidence>
<keyword evidence="4" id="KW-1134">Transmembrane beta strand</keyword>
<dbReference type="Gene3D" id="1.20.1600.10">
    <property type="entry name" value="Outer membrane efflux proteins (OEP)"/>
    <property type="match status" value="1"/>
</dbReference>
<sequence length="786" mass="86171">MPAWIEPVTGRPLWSHWQFSNSRLHSSASVHRTDFGQTNMSITAWRRLFIALLLATGFTPLIAFSASLTIDARLLPGGEAAVAELQQELERMRAGRPVPQLRSVAAGQGVRLEGLDDADGLTRPLAESRDPFAFSLLHDAEHVAVLGPREQAARARTLLAERAERRGVHLSTLGVLPGELPSPSDFEHLDAVLLLALPLHAADSQRELFARLTEAGVATLALTDAEQVVRGALLSVPGALDAPAFHRRLALRLDDLAAGRTPEPLSDRPELGRTWLNLDTASRLGWAPSFELLSQSRLIAEPTPLDPDAAVSLQQAVALALADNLSLAVARQSVEVDAFERDMAASRWRPNLYLEATGRVIDGNRARSALGQSPERQVTGGAVLEQLIFSEPALAASAIAVSLDRARRAEMEVETLDLALRVASDFLDLLRLRDRRHVLENDLELARAQRDQASRGLDAGAVGRGELSRFEAELAQARERLEQAVADHEQLRLALNRQLGRDATAPLSPLAPDTESSEWLGGDPRFTIAMESRDSLERWQASLVASALSESRELRALAEMRSATARELESRRRAFWLPEVGLEARYTSEITRDGEGERAPWEADSPLVQEGVGFLEDQGIRFPETGRDEWSVGISARLPLYAGGRRSIERDTSAARLEQTTLQDADTRQGLETRLRAASVELLAAWRRITLRGEARDHAEEALSLAEVAWREGSLEQVALLDARTMARQSALAKSEARWQYLKALVHLQRSLGMTPGPLDEADRNQLLGHVEMTGPSRGATKDPSP</sequence>
<evidence type="ECO:0000256" key="6">
    <source>
        <dbReference type="ARBA" id="ARBA00023136"/>
    </source>
</evidence>
<evidence type="ECO:0000256" key="1">
    <source>
        <dbReference type="ARBA" id="ARBA00004442"/>
    </source>
</evidence>
<evidence type="ECO:0000256" key="2">
    <source>
        <dbReference type="ARBA" id="ARBA00007613"/>
    </source>
</evidence>
<comment type="subcellular location">
    <subcellularLocation>
        <location evidence="1">Cell outer membrane</location>
    </subcellularLocation>
</comment>
<dbReference type="Proteomes" id="UP000235803">
    <property type="component" value="Unassembled WGS sequence"/>
</dbReference>
<evidence type="ECO:0000256" key="3">
    <source>
        <dbReference type="ARBA" id="ARBA00022448"/>
    </source>
</evidence>
<evidence type="ECO:0000256" key="8">
    <source>
        <dbReference type="SAM" id="Coils"/>
    </source>
</evidence>
<proteinExistence type="inferred from homology"/>
<name>A0A2N7U936_9GAMM</name>
<evidence type="ECO:0000313" key="10">
    <source>
        <dbReference type="EMBL" id="PMR76944.1"/>
    </source>
</evidence>
<keyword evidence="8" id="KW-0175">Coiled coil</keyword>
<evidence type="ECO:0000256" key="4">
    <source>
        <dbReference type="ARBA" id="ARBA00022452"/>
    </source>
</evidence>
<dbReference type="AlphaFoldDB" id="A0A2N7U936"/>
<dbReference type="GO" id="GO:0015562">
    <property type="term" value="F:efflux transmembrane transporter activity"/>
    <property type="evidence" value="ECO:0007669"/>
    <property type="project" value="InterPro"/>
</dbReference>
<gene>
    <name evidence="10" type="ORF">C1H69_04405</name>
</gene>
<dbReference type="OrthoDB" id="6130850at2"/>
<comment type="caution">
    <text evidence="10">The sequence shown here is derived from an EMBL/GenBank/DDBJ whole genome shotgun (WGS) entry which is preliminary data.</text>
</comment>
<reference evidence="10 11" key="1">
    <citation type="submission" date="2018-01" db="EMBL/GenBank/DDBJ databases">
        <title>Halomonas endophytica sp. nov., isolated from storage liquid in the stems of Populus euphratica.</title>
        <authorList>
            <person name="Chen C."/>
        </authorList>
    </citation>
    <scope>NUCLEOTIDE SEQUENCE [LARGE SCALE GENOMIC DNA]</scope>
    <source>
        <strain evidence="10 11">MC28</strain>
    </source>
</reference>
<feature type="transmembrane region" description="Helical" evidence="9">
    <location>
        <begin position="48"/>
        <end position="68"/>
    </location>
</feature>
<evidence type="ECO:0000256" key="7">
    <source>
        <dbReference type="ARBA" id="ARBA00023237"/>
    </source>
</evidence>
<dbReference type="InterPro" id="IPR003423">
    <property type="entry name" value="OMP_efflux"/>
</dbReference>
<evidence type="ECO:0000313" key="11">
    <source>
        <dbReference type="Proteomes" id="UP000235803"/>
    </source>
</evidence>
<keyword evidence="9" id="KW-1133">Transmembrane helix</keyword>
<dbReference type="InterPro" id="IPR051906">
    <property type="entry name" value="TolC-like"/>
</dbReference>
<feature type="coiled-coil region" evidence="8">
    <location>
        <begin position="429"/>
        <end position="498"/>
    </location>
</feature>
<keyword evidence="3" id="KW-0813">Transport</keyword>
<keyword evidence="6 9" id="KW-0472">Membrane</keyword>
<dbReference type="PANTHER" id="PTHR30026:SF20">
    <property type="entry name" value="OUTER MEMBRANE PROTEIN TOLC"/>
    <property type="match status" value="1"/>
</dbReference>
<dbReference type="PANTHER" id="PTHR30026">
    <property type="entry name" value="OUTER MEMBRANE PROTEIN TOLC"/>
    <property type="match status" value="1"/>
</dbReference>
<dbReference type="Pfam" id="PF02321">
    <property type="entry name" value="OEP"/>
    <property type="match status" value="1"/>
</dbReference>
<keyword evidence="11" id="KW-1185">Reference proteome</keyword>
<evidence type="ECO:0000256" key="9">
    <source>
        <dbReference type="SAM" id="Phobius"/>
    </source>
</evidence>
<keyword evidence="7" id="KW-0998">Cell outer membrane</keyword>
<dbReference type="GO" id="GO:0015288">
    <property type="term" value="F:porin activity"/>
    <property type="evidence" value="ECO:0007669"/>
    <property type="project" value="TreeGrafter"/>
</dbReference>
<dbReference type="EMBL" id="PNRF01000010">
    <property type="protein sequence ID" value="PMR76944.1"/>
    <property type="molecule type" value="Genomic_DNA"/>
</dbReference>
<dbReference type="GO" id="GO:1990281">
    <property type="term" value="C:efflux pump complex"/>
    <property type="evidence" value="ECO:0007669"/>
    <property type="project" value="TreeGrafter"/>
</dbReference>
<dbReference type="SUPFAM" id="SSF56954">
    <property type="entry name" value="Outer membrane efflux proteins (OEP)"/>
    <property type="match status" value="1"/>
</dbReference>